<evidence type="ECO:0000313" key="1">
    <source>
        <dbReference type="EMBL" id="SER67543.1"/>
    </source>
</evidence>
<organism evidence="1 2">
    <name type="scientific">Lachnobacterium bovis</name>
    <dbReference type="NCBI Taxonomy" id="140626"/>
    <lineage>
        <taxon>Bacteria</taxon>
        <taxon>Bacillati</taxon>
        <taxon>Bacillota</taxon>
        <taxon>Clostridia</taxon>
        <taxon>Lachnospirales</taxon>
        <taxon>Lachnospiraceae</taxon>
        <taxon>Lachnobacterium</taxon>
    </lineage>
</organism>
<dbReference type="EMBL" id="FOGW01000007">
    <property type="protein sequence ID" value="SER67543.1"/>
    <property type="molecule type" value="Genomic_DNA"/>
</dbReference>
<gene>
    <name evidence="1" type="ORF">SAMN02910429_00764</name>
</gene>
<keyword evidence="2" id="KW-1185">Reference proteome</keyword>
<evidence type="ECO:0000313" key="2">
    <source>
        <dbReference type="Proteomes" id="UP000182471"/>
    </source>
</evidence>
<accession>A0A1H9R6H1</accession>
<dbReference type="AlphaFoldDB" id="A0A1H9R6H1"/>
<proteinExistence type="predicted"/>
<reference evidence="2" key="1">
    <citation type="submission" date="2016-10" db="EMBL/GenBank/DDBJ databases">
        <authorList>
            <person name="Varghese N."/>
            <person name="Submissions S."/>
        </authorList>
    </citation>
    <scope>NUCLEOTIDE SEQUENCE [LARGE SCALE GENOMIC DNA]</scope>
    <source>
        <strain evidence="2">S1b</strain>
    </source>
</reference>
<dbReference type="Proteomes" id="UP000182471">
    <property type="component" value="Unassembled WGS sequence"/>
</dbReference>
<protein>
    <submittedName>
        <fullName evidence="1">Uncharacterized protein</fullName>
    </submittedName>
</protein>
<sequence length="69" mass="8505">MFFYAIYLKRDIIIYAKLKKKYKIARILLTILEKVYMLVVKRYCLEKNKIIQIKLKYELKNYHSALQKT</sequence>
<name>A0A1H9R6H1_9FIRM</name>